<evidence type="ECO:0000313" key="1">
    <source>
        <dbReference type="EMBL" id="DAG03278.1"/>
    </source>
</evidence>
<protein>
    <submittedName>
        <fullName evidence="1">Uncharacterized protein</fullName>
    </submittedName>
</protein>
<sequence>MDKNTEIKVTNRSNASVVLRVPELNYRREFGKQETKYIPYEKIEAALSQEGGKELFYNYLFIEDKDVLNRLLGIQEEPEYWLKEEDIPNWLVSCGLNEFTDALNFAPDGIKDIIKSLAVSLPLNDMSKRDAIKTILHFDVTKVIENNKEDAENANASNVTNSKRLVSTPSYIKTKPATASNVTITPAKK</sequence>
<proteinExistence type="predicted"/>
<organism evidence="1">
    <name type="scientific">Siphoviridae sp. ct2D011</name>
    <dbReference type="NCBI Taxonomy" id="2825314"/>
    <lineage>
        <taxon>Viruses</taxon>
        <taxon>Duplodnaviria</taxon>
        <taxon>Heunggongvirae</taxon>
        <taxon>Uroviricota</taxon>
        <taxon>Caudoviricetes</taxon>
    </lineage>
</organism>
<dbReference type="EMBL" id="BK016226">
    <property type="protein sequence ID" value="DAG03278.1"/>
    <property type="molecule type" value="Genomic_DNA"/>
</dbReference>
<name>A0A8S5V9B4_9CAUD</name>
<accession>A0A8S5V9B4</accession>
<reference evidence="1" key="1">
    <citation type="journal article" date="2021" name="Proc. Natl. Acad. Sci. U.S.A.">
        <title>A Catalog of Tens of Thousands of Viruses from Human Metagenomes Reveals Hidden Associations with Chronic Diseases.</title>
        <authorList>
            <person name="Tisza M.J."/>
            <person name="Buck C.B."/>
        </authorList>
    </citation>
    <scope>NUCLEOTIDE SEQUENCE</scope>
    <source>
        <strain evidence="1">Ct2D011</strain>
    </source>
</reference>